<name>A0A6I2M532_9BACI</name>
<reference evidence="1 2" key="1">
    <citation type="submission" date="2019-11" db="EMBL/GenBank/DDBJ databases">
        <title>Bacillus idriensis genome.</title>
        <authorList>
            <person name="Konopka E.N."/>
            <person name="Newman J.D."/>
        </authorList>
    </citation>
    <scope>NUCLEOTIDE SEQUENCE [LARGE SCALE GENOMIC DNA]</scope>
    <source>
        <strain evidence="1 2">DSM 19097</strain>
    </source>
</reference>
<dbReference type="InterPro" id="IPR018775">
    <property type="entry name" value="RlaP"/>
</dbReference>
<organism evidence="1 2">
    <name type="scientific">Metabacillus idriensis</name>
    <dbReference type="NCBI Taxonomy" id="324768"/>
    <lineage>
        <taxon>Bacteria</taxon>
        <taxon>Bacillati</taxon>
        <taxon>Bacillota</taxon>
        <taxon>Bacilli</taxon>
        <taxon>Bacillales</taxon>
        <taxon>Bacillaceae</taxon>
        <taxon>Metabacillus</taxon>
    </lineage>
</organism>
<gene>
    <name evidence="1" type="ORF">GJU41_04495</name>
</gene>
<comment type="caution">
    <text evidence="1">The sequence shown here is derived from an EMBL/GenBank/DDBJ whole genome shotgun (WGS) entry which is preliminary data.</text>
</comment>
<accession>A0A6I2M532</accession>
<dbReference type="AlphaFoldDB" id="A0A6I2M532"/>
<keyword evidence="2" id="KW-1185">Reference proteome</keyword>
<evidence type="ECO:0000313" key="2">
    <source>
        <dbReference type="Proteomes" id="UP000441585"/>
    </source>
</evidence>
<proteinExistence type="predicted"/>
<evidence type="ECO:0000313" key="1">
    <source>
        <dbReference type="EMBL" id="MRX53220.1"/>
    </source>
</evidence>
<dbReference type="EMBL" id="WKKF01000001">
    <property type="protein sequence ID" value="MRX53220.1"/>
    <property type="molecule type" value="Genomic_DNA"/>
</dbReference>
<sequence length="60" mass="6949">MRKKNWYLQIDEGRDVIEGSAEGLDIFGCDLKKALKLLKKSNSSLKECFILLLFTQKIRC</sequence>
<dbReference type="Pfam" id="PF10127">
    <property type="entry name" value="RlaP"/>
    <property type="match status" value="1"/>
</dbReference>
<protein>
    <submittedName>
        <fullName evidence="1">Uncharacterized protein</fullName>
    </submittedName>
</protein>
<dbReference type="Proteomes" id="UP000441585">
    <property type="component" value="Unassembled WGS sequence"/>
</dbReference>